<protein>
    <submittedName>
        <fullName evidence="1">Uncharacterized protein</fullName>
    </submittedName>
</protein>
<name>A0AC61U2T5_9MICO</name>
<dbReference type="EMBL" id="CP087977">
    <property type="protein sequence ID" value="UUZ44327.1"/>
    <property type="molecule type" value="Genomic_DNA"/>
</dbReference>
<organism evidence="1 2">
    <name type="scientific">Janibacter limosus</name>
    <dbReference type="NCBI Taxonomy" id="53458"/>
    <lineage>
        <taxon>Bacteria</taxon>
        <taxon>Bacillati</taxon>
        <taxon>Actinomycetota</taxon>
        <taxon>Actinomycetes</taxon>
        <taxon>Micrococcales</taxon>
        <taxon>Intrasporangiaceae</taxon>
        <taxon>Janibacter</taxon>
    </lineage>
</organism>
<reference evidence="1" key="1">
    <citation type="submission" date="2021-11" db="EMBL/GenBank/DDBJ databases">
        <title>Study of the species diversity of bacterial strains isolated from a unique natural object - Shulgan-Tash cave (Bashkiria).</title>
        <authorList>
            <person name="Sazanova A.L."/>
            <person name="Chirak E.R."/>
            <person name="Safronova V.I."/>
        </authorList>
    </citation>
    <scope>NUCLEOTIDE SEQUENCE</scope>
    <source>
        <strain evidence="1">P1</strain>
    </source>
</reference>
<proteinExistence type="predicted"/>
<dbReference type="Proteomes" id="UP001059663">
    <property type="component" value="Chromosome"/>
</dbReference>
<sequence length="116" mass="12370">MTSSWSALRSWPARRWLVAGMAALGFVLLVAIPTDLIDTPLFRREVPPTWWARPSLAVSSAPGWSARRPPTCEARPNRSAPQRAEAGGPGACSPSSPSGARCATSSSSSRWGPRGR</sequence>
<gene>
    <name evidence="1" type="ORF">LP422_17965</name>
</gene>
<evidence type="ECO:0000313" key="2">
    <source>
        <dbReference type="Proteomes" id="UP001059663"/>
    </source>
</evidence>
<evidence type="ECO:0000313" key="1">
    <source>
        <dbReference type="EMBL" id="UUZ44327.1"/>
    </source>
</evidence>
<accession>A0AC61U2T5</accession>